<evidence type="ECO:0000313" key="3">
    <source>
        <dbReference type="Proteomes" id="UP000468327"/>
    </source>
</evidence>
<dbReference type="Proteomes" id="UP000468327">
    <property type="component" value="Unassembled WGS sequence"/>
</dbReference>
<keyword evidence="3" id="KW-1185">Reference proteome</keyword>
<dbReference type="RefSeq" id="WP_087193211.1">
    <property type="nucleotide sequence ID" value="NZ_WPOC01000026.1"/>
</dbReference>
<keyword evidence="1" id="KW-0812">Transmembrane</keyword>
<evidence type="ECO:0008006" key="4">
    <source>
        <dbReference type="Google" id="ProtNLM"/>
    </source>
</evidence>
<feature type="transmembrane region" description="Helical" evidence="1">
    <location>
        <begin position="6"/>
        <end position="30"/>
    </location>
</feature>
<keyword evidence="1" id="KW-1133">Transmembrane helix</keyword>
<gene>
    <name evidence="2" type="ORF">GO738_13010</name>
</gene>
<dbReference type="AlphaFoldDB" id="A0A6N8ILR9"/>
<evidence type="ECO:0000313" key="2">
    <source>
        <dbReference type="EMBL" id="MVN16246.1"/>
    </source>
</evidence>
<comment type="caution">
    <text evidence="2">The sequence shown here is derived from an EMBL/GenBank/DDBJ whole genome shotgun (WGS) entry which is preliminary data.</text>
</comment>
<reference evidence="2 3" key="1">
    <citation type="submission" date="2019-11" db="EMBL/GenBank/DDBJ databases">
        <title>Whole genome shotgun sequencing (WGS) data from Adlercreutzia equolifaciens ResAG-91, Eggerthella lenta MRI-F36, MRI-F37, MRI-F40, ResAG-49, ResAG-88, ResAG-121, ResAG-145, and Gordonibacter sp. ResAG-5, ResAG-26, ResAG-43, ResAG-50, ResAG-59.</title>
        <authorList>
            <person name="Stoll D.A."/>
            <person name="Danylec N."/>
            <person name="Franz C.M.A.P."/>
            <person name="Huch M."/>
        </authorList>
    </citation>
    <scope>NUCLEOTIDE SEQUENCE [LARGE SCALE GENOMIC DNA]</scope>
    <source>
        <strain evidence="2 3">ResAG-59</strain>
    </source>
</reference>
<dbReference type="EMBL" id="WPOC01000026">
    <property type="protein sequence ID" value="MVN16246.1"/>
    <property type="molecule type" value="Genomic_DNA"/>
</dbReference>
<organism evidence="2 3">
    <name type="scientific">Gordonibacter urolithinfaciens</name>
    <dbReference type="NCBI Taxonomy" id="1335613"/>
    <lineage>
        <taxon>Bacteria</taxon>
        <taxon>Bacillati</taxon>
        <taxon>Actinomycetota</taxon>
        <taxon>Coriobacteriia</taxon>
        <taxon>Eggerthellales</taxon>
        <taxon>Eggerthellaceae</taxon>
        <taxon>Gordonibacter</taxon>
    </lineage>
</organism>
<keyword evidence="1" id="KW-0472">Membrane</keyword>
<protein>
    <recommendedName>
        <fullName evidence="4">DUF350 domain-containing protein</fullName>
    </recommendedName>
</protein>
<sequence>MDLTSLSGISTVVGAAVGLYGGYHLLFGALKVSDAIKDGQGMSMNSGLGQLVGGAIIVAVAGGFVALAQTWPY</sequence>
<proteinExistence type="predicted"/>
<name>A0A6N8ILR9_9ACTN</name>
<feature type="transmembrane region" description="Helical" evidence="1">
    <location>
        <begin position="51"/>
        <end position="71"/>
    </location>
</feature>
<accession>A0A6N8ILR9</accession>
<evidence type="ECO:0000256" key="1">
    <source>
        <dbReference type="SAM" id="Phobius"/>
    </source>
</evidence>